<keyword evidence="5" id="KW-1185">Reference proteome</keyword>
<protein>
    <submittedName>
        <fullName evidence="4">MBL fold metallo-hydrolase</fullName>
        <ecNumber evidence="4">3.-.-.-</ecNumber>
    </submittedName>
</protein>
<dbReference type="AlphaFoldDB" id="A0AAW6U030"/>
<evidence type="ECO:0000256" key="1">
    <source>
        <dbReference type="ARBA" id="ARBA00022801"/>
    </source>
</evidence>
<comment type="caution">
    <text evidence="4">The sequence shown here is derived from an EMBL/GenBank/DDBJ whole genome shotgun (WGS) entry which is preliminary data.</text>
</comment>
<dbReference type="EMBL" id="JASCXX010000008">
    <property type="protein sequence ID" value="MDI6448996.1"/>
    <property type="molecule type" value="Genomic_DNA"/>
</dbReference>
<reference evidence="4" key="1">
    <citation type="submission" date="2023-05" db="EMBL/GenBank/DDBJ databases">
        <title>Anaerotaeda fermentans gen. nov., sp. nov., a novel anaerobic planctomycete of the new family within the order Sedimentisphaerales isolated from Taman Peninsula, Russia.</title>
        <authorList>
            <person name="Khomyakova M.A."/>
            <person name="Merkel A.Y."/>
            <person name="Slobodkin A.I."/>
        </authorList>
    </citation>
    <scope>NUCLEOTIDE SEQUENCE</scope>
    <source>
        <strain evidence="4">M17dextr</strain>
    </source>
</reference>
<dbReference type="InterPro" id="IPR022712">
    <property type="entry name" value="Beta_Casp"/>
</dbReference>
<evidence type="ECO:0000313" key="5">
    <source>
        <dbReference type="Proteomes" id="UP001431776"/>
    </source>
</evidence>
<evidence type="ECO:0000259" key="3">
    <source>
        <dbReference type="SMART" id="SM01027"/>
    </source>
</evidence>
<dbReference type="InterPro" id="IPR001279">
    <property type="entry name" value="Metallo-B-lactamas"/>
</dbReference>
<organism evidence="4 5">
    <name type="scientific">Anaerobaca lacustris</name>
    <dbReference type="NCBI Taxonomy" id="3044600"/>
    <lineage>
        <taxon>Bacteria</taxon>
        <taxon>Pseudomonadati</taxon>
        <taxon>Planctomycetota</taxon>
        <taxon>Phycisphaerae</taxon>
        <taxon>Sedimentisphaerales</taxon>
        <taxon>Anaerobacaceae</taxon>
        <taxon>Anaerobaca</taxon>
    </lineage>
</organism>
<name>A0AAW6U030_9BACT</name>
<dbReference type="InterPro" id="IPR036866">
    <property type="entry name" value="RibonucZ/Hydroxyglut_hydro"/>
</dbReference>
<dbReference type="InterPro" id="IPR050698">
    <property type="entry name" value="MBL"/>
</dbReference>
<dbReference type="SMART" id="SM00849">
    <property type="entry name" value="Lactamase_B"/>
    <property type="match status" value="1"/>
</dbReference>
<evidence type="ECO:0000313" key="4">
    <source>
        <dbReference type="EMBL" id="MDI6448996.1"/>
    </source>
</evidence>
<dbReference type="PANTHER" id="PTHR11203:SF37">
    <property type="entry name" value="INTEGRATOR COMPLEX SUBUNIT 11"/>
    <property type="match status" value="1"/>
</dbReference>
<dbReference type="Pfam" id="PF16661">
    <property type="entry name" value="Lactamase_B_6"/>
    <property type="match status" value="1"/>
</dbReference>
<gene>
    <name evidence="4" type="ORF">QJ522_08075</name>
</gene>
<dbReference type="InterPro" id="IPR011108">
    <property type="entry name" value="RMMBL"/>
</dbReference>
<feature type="domain" description="Metallo-beta-lactamase" evidence="2">
    <location>
        <begin position="15"/>
        <end position="226"/>
    </location>
</feature>
<dbReference type="EC" id="3.-.-.-" evidence="4"/>
<keyword evidence="1 4" id="KW-0378">Hydrolase</keyword>
<dbReference type="Gene3D" id="3.60.15.10">
    <property type="entry name" value="Ribonuclease Z/Hydroxyacylglutathione hydrolase-like"/>
    <property type="match status" value="1"/>
</dbReference>
<sequence>MQIKLRFLGAAQNVTGSRHMLEVNGTRLLVDCGLYQERQFKGRNWEPFDFPASSIDAVLLTHAHLDHCGLLPKLVKEGFAGPVYCTAATAEIARIIMLDSARLQEEDAEFKRKRHEREGRKGPYPVVPLYTTADVEATEPLFRKVRYKTPVQIADGIQATFCEAGHVLGSAIIHVCIEKNGESRSVLFSGDVGRPDRPIVRDPAEVDEADYILVESTYGDRVHRGHGDIKAEIAEVINATKAAGGNIVVPSFALERSQDMLYYINELLAEDAIPHLMVFLDSPMAGAITKVFKRHRELFDDEMTEWVRNGQSPFTFEGLHITQTAAESKAINHIRGTAIIIAGSGMCTGGRIKHHLVNNIERPESTIMFVGYQAVGTLGRRIVNGEKEVRILGRNHPVNAKVVQIHGFSAHADKDELLRWLGALKNHPKKVFVVHGEAESAKSFAAYIREKTGWDVMVPEYKDEVALD</sequence>
<dbReference type="CDD" id="cd16295">
    <property type="entry name" value="TTHA0252-CPSF-like_MBL-fold"/>
    <property type="match status" value="1"/>
</dbReference>
<accession>A0AAW6U030</accession>
<dbReference type="Pfam" id="PF07521">
    <property type="entry name" value="RMMBL"/>
    <property type="match status" value="1"/>
</dbReference>
<dbReference type="Pfam" id="PF10996">
    <property type="entry name" value="Beta-Casp"/>
    <property type="match status" value="1"/>
</dbReference>
<dbReference type="GO" id="GO:0004521">
    <property type="term" value="F:RNA endonuclease activity"/>
    <property type="evidence" value="ECO:0007669"/>
    <property type="project" value="TreeGrafter"/>
</dbReference>
<dbReference type="SUPFAM" id="SSF56281">
    <property type="entry name" value="Metallo-hydrolase/oxidoreductase"/>
    <property type="match status" value="1"/>
</dbReference>
<dbReference type="Gene3D" id="3.40.50.10890">
    <property type="match status" value="1"/>
</dbReference>
<feature type="domain" description="Beta-Casp" evidence="3">
    <location>
        <begin position="257"/>
        <end position="382"/>
    </location>
</feature>
<dbReference type="GO" id="GO:0016787">
    <property type="term" value="F:hydrolase activity"/>
    <property type="evidence" value="ECO:0007669"/>
    <property type="project" value="UniProtKB-KW"/>
</dbReference>
<dbReference type="RefSeq" id="WP_349244405.1">
    <property type="nucleotide sequence ID" value="NZ_JASCXX010000008.1"/>
</dbReference>
<dbReference type="Proteomes" id="UP001431776">
    <property type="component" value="Unassembled WGS sequence"/>
</dbReference>
<proteinExistence type="predicted"/>
<evidence type="ECO:0000259" key="2">
    <source>
        <dbReference type="SMART" id="SM00849"/>
    </source>
</evidence>
<dbReference type="PANTHER" id="PTHR11203">
    <property type="entry name" value="CLEAVAGE AND POLYADENYLATION SPECIFICITY FACTOR FAMILY MEMBER"/>
    <property type="match status" value="1"/>
</dbReference>
<dbReference type="SMART" id="SM01027">
    <property type="entry name" value="Beta-Casp"/>
    <property type="match status" value="1"/>
</dbReference>